<keyword evidence="2" id="KW-1185">Reference proteome</keyword>
<evidence type="ECO:0000313" key="1">
    <source>
        <dbReference type="EMBL" id="MCB5226639.1"/>
    </source>
</evidence>
<organism evidence="1 2">
    <name type="scientific">Alishewanella maricola</name>
    <dbReference type="NCBI Taxonomy" id="2795740"/>
    <lineage>
        <taxon>Bacteria</taxon>
        <taxon>Pseudomonadati</taxon>
        <taxon>Pseudomonadota</taxon>
        <taxon>Gammaproteobacteria</taxon>
        <taxon>Alteromonadales</taxon>
        <taxon>Alteromonadaceae</taxon>
        <taxon>Alishewanella</taxon>
    </lineage>
</organism>
<dbReference type="RefSeq" id="WP_226750736.1">
    <property type="nucleotide sequence ID" value="NZ_JAEINI020000004.1"/>
</dbReference>
<comment type="caution">
    <text evidence="1">The sequence shown here is derived from an EMBL/GenBank/DDBJ whole genome shotgun (WGS) entry which is preliminary data.</text>
</comment>
<proteinExistence type="predicted"/>
<name>A0ABS8C2W7_9ALTE</name>
<accession>A0ABS8C2W7</accession>
<evidence type="ECO:0000313" key="2">
    <source>
        <dbReference type="Proteomes" id="UP000633814"/>
    </source>
</evidence>
<protein>
    <submittedName>
        <fullName evidence="1">Uncharacterized protein</fullName>
    </submittedName>
</protein>
<sequence length="252" mass="28913">MNLTKLNFPDFEQAQLSSLNRLFSTWHEDATQISFDADKSADDMVFDGFFPYFSAQTCKILFIGRESLGLTGEHYLDLMHHCYKTGKIGEKGLNQSQFHALMLRIAYGLNHNCCSWDDIPAASEIAKTFATADGMSFAFMNLSKFSNESDDYQADWQLIDSFINSFAKEKENYFTKQIEIINPDIIVTMNLEKRLKALGELSLLEYTPNAAYLRLKCAGRDVLLMDLHHFSAVKVREETFYRPILNGITLYR</sequence>
<gene>
    <name evidence="1" type="ORF">JAO78_007390</name>
</gene>
<dbReference type="Proteomes" id="UP000633814">
    <property type="component" value="Unassembled WGS sequence"/>
</dbReference>
<reference evidence="1 2" key="1">
    <citation type="submission" date="2021-10" db="EMBL/GenBank/DDBJ databases">
        <title>Alishewanella koreense sp. nov. isolated from seawater of southwestern coast in South Korea and the proposal for the reclassification of Rheinheimera perlucida and Rheinheimera tuosuensis as Arsukibacterium perlucida and Arsukibacterium tuosuensis.</title>
        <authorList>
            <person name="Kim K.H."/>
            <person name="Ruan W."/>
            <person name="Kim K.R."/>
            <person name="Baek J.H."/>
            <person name="Jeon C.O."/>
        </authorList>
    </citation>
    <scope>NUCLEOTIDE SEQUENCE [LARGE SCALE GENOMIC DNA]</scope>
    <source>
        <strain evidence="1 2">16-MA</strain>
    </source>
</reference>
<dbReference type="EMBL" id="JAEINI020000004">
    <property type="protein sequence ID" value="MCB5226639.1"/>
    <property type="molecule type" value="Genomic_DNA"/>
</dbReference>